<protein>
    <recommendedName>
        <fullName evidence="3">CCHC-type domain-containing protein</fullName>
    </recommendedName>
</protein>
<dbReference type="HOGENOM" id="CLU_083074_0_0_1"/>
<proteinExistence type="predicted"/>
<evidence type="ECO:0008006" key="3">
    <source>
        <dbReference type="Google" id="ProtNLM"/>
    </source>
</evidence>
<accession>A0A0C9VBY0</accession>
<dbReference type="Proteomes" id="UP000054279">
    <property type="component" value="Unassembled WGS sequence"/>
</dbReference>
<dbReference type="AlphaFoldDB" id="A0A0C9VBY0"/>
<reference evidence="1 2" key="1">
    <citation type="submission" date="2014-06" db="EMBL/GenBank/DDBJ databases">
        <title>Evolutionary Origins and Diversification of the Mycorrhizal Mutualists.</title>
        <authorList>
            <consortium name="DOE Joint Genome Institute"/>
            <consortium name="Mycorrhizal Genomics Consortium"/>
            <person name="Kohler A."/>
            <person name="Kuo A."/>
            <person name="Nagy L.G."/>
            <person name="Floudas D."/>
            <person name="Copeland A."/>
            <person name="Barry K.W."/>
            <person name="Cichocki N."/>
            <person name="Veneault-Fourrey C."/>
            <person name="LaButti K."/>
            <person name="Lindquist E.A."/>
            <person name="Lipzen A."/>
            <person name="Lundell T."/>
            <person name="Morin E."/>
            <person name="Murat C."/>
            <person name="Riley R."/>
            <person name="Ohm R."/>
            <person name="Sun H."/>
            <person name="Tunlid A."/>
            <person name="Henrissat B."/>
            <person name="Grigoriev I.V."/>
            <person name="Hibbett D.S."/>
            <person name="Martin F."/>
        </authorList>
    </citation>
    <scope>NUCLEOTIDE SEQUENCE [LARGE SCALE GENOMIC DNA]</scope>
    <source>
        <strain evidence="1 2">SS14</strain>
    </source>
</reference>
<dbReference type="OrthoDB" id="4230923at2759"/>
<organism evidence="1 2">
    <name type="scientific">Sphaerobolus stellatus (strain SS14)</name>
    <dbReference type="NCBI Taxonomy" id="990650"/>
    <lineage>
        <taxon>Eukaryota</taxon>
        <taxon>Fungi</taxon>
        <taxon>Dikarya</taxon>
        <taxon>Basidiomycota</taxon>
        <taxon>Agaricomycotina</taxon>
        <taxon>Agaricomycetes</taxon>
        <taxon>Phallomycetidae</taxon>
        <taxon>Geastrales</taxon>
        <taxon>Sphaerobolaceae</taxon>
        <taxon>Sphaerobolus</taxon>
    </lineage>
</organism>
<feature type="non-terminal residue" evidence="1">
    <location>
        <position position="188"/>
    </location>
</feature>
<keyword evidence="2" id="KW-1185">Reference proteome</keyword>
<sequence length="188" mass="21307">MDNFSANATVKPRLYPIIVERVPISFDPTSEGALRKLEDANGLHNYEVARARWIKPPGRRDPNQRAAHLILFTTSPGTANQLMRDGVRIVQTLLWDRKLFKEPLRCLKCQRMETGHFASSCPEKEECCGTCGVAHRTKDCPVTHKKGRYCANCKLTGHAAWERSCPAFTSSLEKLTAKIPDNQFKYYP</sequence>
<evidence type="ECO:0000313" key="2">
    <source>
        <dbReference type="Proteomes" id="UP000054279"/>
    </source>
</evidence>
<dbReference type="EMBL" id="KN837117">
    <property type="protein sequence ID" value="KIJ44429.1"/>
    <property type="molecule type" value="Genomic_DNA"/>
</dbReference>
<evidence type="ECO:0000313" key="1">
    <source>
        <dbReference type="EMBL" id="KIJ44429.1"/>
    </source>
</evidence>
<name>A0A0C9VBY0_SPHS4</name>
<gene>
    <name evidence="1" type="ORF">M422DRAFT_168103</name>
</gene>